<dbReference type="Proteomes" id="UP000789702">
    <property type="component" value="Unassembled WGS sequence"/>
</dbReference>
<evidence type="ECO:0000313" key="2">
    <source>
        <dbReference type="Proteomes" id="UP000789702"/>
    </source>
</evidence>
<feature type="non-terminal residue" evidence="1">
    <location>
        <position position="1"/>
    </location>
</feature>
<protein>
    <submittedName>
        <fullName evidence="1">7751_t:CDS:1</fullName>
    </submittedName>
</protein>
<sequence>DCLPLTNNEKWMIVNVHKYFSDATSIDKQHQKLSLCKYVALVLGILKNIVGSVVANWNKHNDSSFLLHKNLG</sequence>
<reference evidence="1" key="1">
    <citation type="submission" date="2021-06" db="EMBL/GenBank/DDBJ databases">
        <authorList>
            <person name="Kallberg Y."/>
            <person name="Tangrot J."/>
            <person name="Rosling A."/>
        </authorList>
    </citation>
    <scope>NUCLEOTIDE SEQUENCE</scope>
    <source>
        <strain evidence="1">IL203A</strain>
    </source>
</reference>
<keyword evidence="2" id="KW-1185">Reference proteome</keyword>
<accession>A0ACA9P9H2</accession>
<dbReference type="EMBL" id="CAJVPU010023550">
    <property type="protein sequence ID" value="CAG8688812.1"/>
    <property type="molecule type" value="Genomic_DNA"/>
</dbReference>
<organism evidence="1 2">
    <name type="scientific">Dentiscutata heterogama</name>
    <dbReference type="NCBI Taxonomy" id="1316150"/>
    <lineage>
        <taxon>Eukaryota</taxon>
        <taxon>Fungi</taxon>
        <taxon>Fungi incertae sedis</taxon>
        <taxon>Mucoromycota</taxon>
        <taxon>Glomeromycotina</taxon>
        <taxon>Glomeromycetes</taxon>
        <taxon>Diversisporales</taxon>
        <taxon>Gigasporaceae</taxon>
        <taxon>Dentiscutata</taxon>
    </lineage>
</organism>
<gene>
    <name evidence="1" type="ORF">DHETER_LOCUS11145</name>
</gene>
<proteinExistence type="predicted"/>
<evidence type="ECO:0000313" key="1">
    <source>
        <dbReference type="EMBL" id="CAG8688812.1"/>
    </source>
</evidence>
<comment type="caution">
    <text evidence="1">The sequence shown here is derived from an EMBL/GenBank/DDBJ whole genome shotgun (WGS) entry which is preliminary data.</text>
</comment>
<name>A0ACA9P9H2_9GLOM</name>